<evidence type="ECO:0000259" key="1">
    <source>
        <dbReference type="Pfam" id="PF00144"/>
    </source>
</evidence>
<dbReference type="EMBL" id="JAFLND010000002">
    <property type="protein sequence ID" value="MBO0330509.1"/>
    <property type="molecule type" value="Genomic_DNA"/>
</dbReference>
<dbReference type="PANTHER" id="PTHR46825">
    <property type="entry name" value="D-ALANYL-D-ALANINE-CARBOXYPEPTIDASE/ENDOPEPTIDASE AMPH"/>
    <property type="match status" value="1"/>
</dbReference>
<organism evidence="2 3">
    <name type="scientific">[Muricauda] lutisoli</name>
    <dbReference type="NCBI Taxonomy" id="2816035"/>
    <lineage>
        <taxon>Bacteria</taxon>
        <taxon>Pseudomonadati</taxon>
        <taxon>Bacteroidota</taxon>
        <taxon>Flavobacteriia</taxon>
        <taxon>Flavobacteriales</taxon>
        <taxon>Flavobacteriaceae</taxon>
        <taxon>Allomuricauda</taxon>
    </lineage>
</organism>
<dbReference type="SUPFAM" id="SSF56601">
    <property type="entry name" value="beta-lactamase/transpeptidase-like"/>
    <property type="match status" value="1"/>
</dbReference>
<evidence type="ECO:0000313" key="3">
    <source>
        <dbReference type="Proteomes" id="UP000664163"/>
    </source>
</evidence>
<dbReference type="Pfam" id="PF00144">
    <property type="entry name" value="Beta-lactamase"/>
    <property type="match status" value="1"/>
</dbReference>
<dbReference type="InterPro" id="IPR001466">
    <property type="entry name" value="Beta-lactam-related"/>
</dbReference>
<keyword evidence="3" id="KW-1185">Reference proteome</keyword>
<dbReference type="PANTHER" id="PTHR46825:SF9">
    <property type="entry name" value="BETA-LACTAMASE-RELATED DOMAIN-CONTAINING PROTEIN"/>
    <property type="match status" value="1"/>
</dbReference>
<accession>A0ABS3EW89</accession>
<feature type="domain" description="Beta-lactamase-related" evidence="1">
    <location>
        <begin position="6"/>
        <end position="345"/>
    </location>
</feature>
<dbReference type="Gene3D" id="3.40.710.10">
    <property type="entry name" value="DD-peptidase/beta-lactamase superfamily"/>
    <property type="match status" value="1"/>
</dbReference>
<evidence type="ECO:0000313" key="2">
    <source>
        <dbReference type="EMBL" id="MBO0330509.1"/>
    </source>
</evidence>
<proteinExistence type="predicted"/>
<sequence>MDLNEIDKILTDQVESGKTPSAQYYFFDKDSVIKSFQVGLSDISKEIKVDSSTTYNAFSVTKTFTALAVLQLAENGEIDINSAVSQYLSDFIYGEEITVKQLLNHTGGLPNPIPLNWIHLDTEHKTFDRHTFFKSILEKNNKTRSEPNAKFSYSNLGYVVLGELIEDVSGETYEDYITKHIINKLPIDSNDLTFEIVNKKRHAKGYHKKLSFSNLILGFLMNKSKYMGESEGKWRSFKSFYINGPSYGGLIGTPTSFIAYLQEMLKTNSDLLSDEYKQMLFRENMTHKGKNTGMCLSWFSGDLDGKKYVAHAGGGGGYYCEIRVYPDLKKGSVLFFNRTGMSDERFLDKLDKYFMNE</sequence>
<comment type="caution">
    <text evidence="2">The sequence shown here is derived from an EMBL/GenBank/DDBJ whole genome shotgun (WGS) entry which is preliminary data.</text>
</comment>
<dbReference type="InterPro" id="IPR012338">
    <property type="entry name" value="Beta-lactam/transpept-like"/>
</dbReference>
<dbReference type="InterPro" id="IPR050491">
    <property type="entry name" value="AmpC-like"/>
</dbReference>
<gene>
    <name evidence="2" type="ORF">J0X13_08105</name>
</gene>
<protein>
    <submittedName>
        <fullName evidence="2">Beta-lactamase family protein</fullName>
    </submittedName>
</protein>
<dbReference type="RefSeq" id="WP_207070955.1">
    <property type="nucleotide sequence ID" value="NZ_JAFLND010000002.1"/>
</dbReference>
<dbReference type="Proteomes" id="UP000664163">
    <property type="component" value="Unassembled WGS sequence"/>
</dbReference>
<name>A0ABS3EW89_9FLAO</name>
<reference evidence="2 3" key="1">
    <citation type="submission" date="2021-03" db="EMBL/GenBank/DDBJ databases">
        <title>Muricauda sp. CAU 1631 isolated from Incheon.</title>
        <authorList>
            <person name="Kim W."/>
        </authorList>
    </citation>
    <scope>NUCLEOTIDE SEQUENCE [LARGE SCALE GENOMIC DNA]</scope>
    <source>
        <strain evidence="2 3">CAU 1631</strain>
    </source>
</reference>